<sequence>MPSSDANPRQLIFDFPGHAEFSFENFVVAPDSSQAFQAARDISSASSPLEFSSLFLHGGPNLGKTHLLIALGNALSKNFPNKKTCYVDCRELLRTGASPALSAEKTQQLADGDFILLDDVDCGLDQLAFQESLYHIYNSISDRQGKIIFASRNAPQSIQASDFLTSRFLWGLTAEIGPLDFDSMGRLIIKLGKDCGVAMPENAAQFLMNRIARDFVSVRNAVDAINRFSLTHKRKVTIPLIREALELD</sequence>
<dbReference type="GO" id="GO:0006270">
    <property type="term" value="P:DNA replication initiation"/>
    <property type="evidence" value="ECO:0007669"/>
    <property type="project" value="TreeGrafter"/>
</dbReference>
<evidence type="ECO:0000313" key="4">
    <source>
        <dbReference type="Proteomes" id="UP000594464"/>
    </source>
</evidence>
<dbReference type="InterPro" id="IPR020591">
    <property type="entry name" value="Chromosome_initiator_DnaA-like"/>
</dbReference>
<dbReference type="KEGG" id="nva:G3M78_08425"/>
<dbReference type="Gene3D" id="3.40.50.300">
    <property type="entry name" value="P-loop containing nucleotide triphosphate hydrolases"/>
    <property type="match status" value="1"/>
</dbReference>
<evidence type="ECO:0000256" key="1">
    <source>
        <dbReference type="RuleBase" id="RU004227"/>
    </source>
</evidence>
<dbReference type="PANTHER" id="PTHR30050">
    <property type="entry name" value="CHROMOSOMAL REPLICATION INITIATOR PROTEIN DNAA"/>
    <property type="match status" value="1"/>
</dbReference>
<name>A0A7T0C2Q9_9BACT</name>
<evidence type="ECO:0000313" key="3">
    <source>
        <dbReference type="EMBL" id="QPJ65413.1"/>
    </source>
</evidence>
<keyword evidence="1" id="KW-0235">DNA replication</keyword>
<reference evidence="4" key="1">
    <citation type="submission" date="2020-02" db="EMBL/GenBank/DDBJ databases">
        <title>Genomic and physiological characterization of two novel Nitrospinaceae genera.</title>
        <authorList>
            <person name="Mueller A.J."/>
            <person name="Jung M.-Y."/>
            <person name="Strachan C.R."/>
            <person name="Herbold C.W."/>
            <person name="Kirkegaard R.H."/>
            <person name="Daims H."/>
        </authorList>
    </citation>
    <scope>NUCLEOTIDE SEQUENCE [LARGE SCALE GENOMIC DNA]</scope>
</reference>
<dbReference type="SMART" id="SM00382">
    <property type="entry name" value="AAA"/>
    <property type="match status" value="1"/>
</dbReference>
<dbReference type="Proteomes" id="UP000594464">
    <property type="component" value="Chromosome"/>
</dbReference>
<dbReference type="SUPFAM" id="SSF52540">
    <property type="entry name" value="P-loop containing nucleoside triphosphate hydrolases"/>
    <property type="match status" value="1"/>
</dbReference>
<dbReference type="GO" id="GO:0003688">
    <property type="term" value="F:DNA replication origin binding"/>
    <property type="evidence" value="ECO:0007669"/>
    <property type="project" value="TreeGrafter"/>
</dbReference>
<dbReference type="InterPro" id="IPR003593">
    <property type="entry name" value="AAA+_ATPase"/>
</dbReference>
<organism evidence="3 4">
    <name type="scientific">Candidatus Nitrohelix vancouverensis</name>
    <dbReference type="NCBI Taxonomy" id="2705534"/>
    <lineage>
        <taxon>Bacteria</taxon>
        <taxon>Pseudomonadati</taxon>
        <taxon>Nitrospinota/Tectimicrobiota group</taxon>
        <taxon>Nitrospinota</taxon>
        <taxon>Nitrospinia</taxon>
        <taxon>Nitrospinales</taxon>
        <taxon>Nitrospinaceae</taxon>
        <taxon>Candidatus Nitrohelix</taxon>
    </lineage>
</organism>
<dbReference type="Pfam" id="PF22688">
    <property type="entry name" value="Hda_lid"/>
    <property type="match status" value="1"/>
</dbReference>
<dbReference type="PANTHER" id="PTHR30050:SF2">
    <property type="entry name" value="CHROMOSOMAL REPLICATION INITIATOR PROTEIN DNAA"/>
    <property type="match status" value="1"/>
</dbReference>
<protein>
    <recommendedName>
        <fullName evidence="2">AAA+ ATPase domain-containing protein</fullName>
    </recommendedName>
</protein>
<accession>A0A7T0C2Q9</accession>
<dbReference type="InterPro" id="IPR013317">
    <property type="entry name" value="DnaA_dom"/>
</dbReference>
<dbReference type="InterPro" id="IPR027417">
    <property type="entry name" value="P-loop_NTPase"/>
</dbReference>
<dbReference type="InterPro" id="IPR055199">
    <property type="entry name" value="Hda_lid"/>
</dbReference>
<feature type="domain" description="AAA+ ATPase" evidence="2">
    <location>
        <begin position="50"/>
        <end position="174"/>
    </location>
</feature>
<dbReference type="GO" id="GO:0005886">
    <property type="term" value="C:plasma membrane"/>
    <property type="evidence" value="ECO:0007669"/>
    <property type="project" value="TreeGrafter"/>
</dbReference>
<dbReference type="CDD" id="cd00009">
    <property type="entry name" value="AAA"/>
    <property type="match status" value="1"/>
</dbReference>
<dbReference type="Gene3D" id="1.10.8.60">
    <property type="match status" value="1"/>
</dbReference>
<dbReference type="Pfam" id="PF00308">
    <property type="entry name" value="Bac_DnaA"/>
    <property type="match status" value="1"/>
</dbReference>
<evidence type="ECO:0000259" key="2">
    <source>
        <dbReference type="SMART" id="SM00382"/>
    </source>
</evidence>
<proteinExistence type="inferred from homology"/>
<dbReference type="AlphaFoldDB" id="A0A7T0C2Q9"/>
<dbReference type="PRINTS" id="PR00051">
    <property type="entry name" value="DNAA"/>
</dbReference>
<comment type="similarity">
    <text evidence="1">Belongs to the DnaA family.</text>
</comment>
<dbReference type="EMBL" id="CP048620">
    <property type="protein sequence ID" value="QPJ65413.1"/>
    <property type="molecule type" value="Genomic_DNA"/>
</dbReference>
<gene>
    <name evidence="3" type="ORF">G3M78_08425</name>
</gene>